<sequence length="584" mass="65032">MAEKKRIVILGGGYGGITAAQKLNKLLARRDDVEIYLINKSPFQVYLTELHLVAGNRVKPEGVLYSLEKALEETGVRLVIDEIEDVDVKARVLKGKKAEYPFDYLILACGSQPEYFGIPGMKEHAFTLWSFEDALKIRHRVEEMFDKARYELDGEKRREYLTFVVGGGGFTGIEMIGELVEWVEDLCREYGISRDEVTLMVVEALPKILPNLSDELIKKATDYLERNKVKILLNSPIVNVEPDGFTLKSGEKIKTRTLIWTGGVRGNALAEKLGLETGGRGRIKVNEYLETSEKGIYAIGDVSFYVNEKNFVMPALVESAMQSGECAAHNIAAEITGGSKKPLKLNLHGNMVSIGERYCVAEVMGRKLDGWIATFIKHMADMHYLFGVGGWTFVREYIGHQFFNKNRGKSFIVQNLGVSTSAFWLAILRIYLGYRWLMSGLEKVHSGWLAAGDKLVAGASTSPIGPNTPEWYASFVEKFIFPHALFFQTVITLSEIAIGTCLVLGLFTMLASLGSLFMLLNFMISGSGDMWFFMVSLAVCFSGAGHSFGLDRWVIPWISRVVKRIIRGGGRKPALPGSIHDVVS</sequence>
<dbReference type="GO" id="GO:0016020">
    <property type="term" value="C:membrane"/>
    <property type="evidence" value="ECO:0007669"/>
    <property type="project" value="UniProtKB-SubCell"/>
</dbReference>
<evidence type="ECO:0000256" key="2">
    <source>
        <dbReference type="ARBA" id="ARBA00005272"/>
    </source>
</evidence>
<feature type="domain" description="FAD/NAD(P)-binding" evidence="13">
    <location>
        <begin position="6"/>
        <end position="324"/>
    </location>
</feature>
<feature type="transmembrane region" description="Helical" evidence="12">
    <location>
        <begin position="496"/>
        <end position="524"/>
    </location>
</feature>
<keyword evidence="9" id="KW-0520">NAD</keyword>
<feature type="transmembrane region" description="Helical" evidence="12">
    <location>
        <begin position="530"/>
        <end position="550"/>
    </location>
</feature>
<dbReference type="InterPro" id="IPR045024">
    <property type="entry name" value="NDH-2"/>
</dbReference>
<dbReference type="Proteomes" id="UP000070427">
    <property type="component" value="Unassembled WGS sequence"/>
</dbReference>
<evidence type="ECO:0000313" key="15">
    <source>
        <dbReference type="Proteomes" id="UP000070427"/>
    </source>
</evidence>
<dbReference type="SUPFAM" id="SSF51905">
    <property type="entry name" value="FAD/NAD(P)-binding domain"/>
    <property type="match status" value="1"/>
</dbReference>
<dbReference type="InterPro" id="IPR036188">
    <property type="entry name" value="FAD/NAD-bd_sf"/>
</dbReference>
<dbReference type="InParanoid" id="A0A140LBY9"/>
<keyword evidence="10 12" id="KW-0472">Membrane</keyword>
<dbReference type="OrthoDB" id="9781621at2"/>
<dbReference type="RefSeq" id="WP_066352096.1">
    <property type="nucleotide sequence ID" value="NZ_LOED01000005.1"/>
</dbReference>
<dbReference type="STRING" id="520764.AN618_06830"/>
<evidence type="ECO:0000259" key="13">
    <source>
        <dbReference type="Pfam" id="PF07992"/>
    </source>
</evidence>
<evidence type="ECO:0000256" key="4">
    <source>
        <dbReference type="ARBA" id="ARBA00022630"/>
    </source>
</evidence>
<evidence type="ECO:0000256" key="5">
    <source>
        <dbReference type="ARBA" id="ARBA00022692"/>
    </source>
</evidence>
<evidence type="ECO:0000256" key="6">
    <source>
        <dbReference type="ARBA" id="ARBA00022827"/>
    </source>
</evidence>
<dbReference type="PRINTS" id="PR00368">
    <property type="entry name" value="FADPNR"/>
</dbReference>
<evidence type="ECO:0000313" key="14">
    <source>
        <dbReference type="EMBL" id="KXG78064.1"/>
    </source>
</evidence>
<keyword evidence="5 12" id="KW-0812">Transmembrane</keyword>
<organism evidence="14 15">
    <name type="scientific">Fervidicola ferrireducens</name>
    <dbReference type="NCBI Taxonomy" id="520764"/>
    <lineage>
        <taxon>Bacteria</taxon>
        <taxon>Bacillati</taxon>
        <taxon>Bacillota</taxon>
        <taxon>Clostridia</taxon>
        <taxon>Thermosediminibacterales</taxon>
        <taxon>Thermosediminibacteraceae</taxon>
        <taxon>Fervidicola</taxon>
    </lineage>
</organism>
<evidence type="ECO:0000256" key="8">
    <source>
        <dbReference type="ARBA" id="ARBA00023002"/>
    </source>
</evidence>
<proteinExistence type="inferred from homology"/>
<dbReference type="Pfam" id="PF07681">
    <property type="entry name" value="DoxX"/>
    <property type="match status" value="1"/>
</dbReference>
<dbReference type="FunCoup" id="A0A140LBY9">
    <property type="interactions" value="145"/>
</dbReference>
<reference evidence="14 15" key="1">
    <citation type="submission" date="2015-12" db="EMBL/GenBank/DDBJ databases">
        <title>Draft genome sequnece of Fervidicola ferrireducens strain Y170.</title>
        <authorList>
            <person name="Patel B.K."/>
        </authorList>
    </citation>
    <scope>NUCLEOTIDE SEQUENCE [LARGE SCALE GENOMIC DNA]</scope>
    <source>
        <strain evidence="14 15">Y170</strain>
    </source>
</reference>
<dbReference type="EMBL" id="LOED01000005">
    <property type="protein sequence ID" value="KXG78064.1"/>
    <property type="molecule type" value="Genomic_DNA"/>
</dbReference>
<comment type="subcellular location">
    <subcellularLocation>
        <location evidence="1">Membrane</location>
        <topology evidence="1">Multi-pass membrane protein</topology>
    </subcellularLocation>
</comment>
<dbReference type="GO" id="GO:0050136">
    <property type="term" value="F:NADH dehydrogenase (quinone) (non-electrogenic) activity"/>
    <property type="evidence" value="ECO:0007669"/>
    <property type="project" value="UniProtKB-EC"/>
</dbReference>
<dbReference type="InterPro" id="IPR032808">
    <property type="entry name" value="DoxX"/>
</dbReference>
<evidence type="ECO:0000256" key="12">
    <source>
        <dbReference type="SAM" id="Phobius"/>
    </source>
</evidence>
<accession>A0A140LBY9</accession>
<keyword evidence="8 14" id="KW-0560">Oxidoreductase</keyword>
<dbReference type="PRINTS" id="PR00411">
    <property type="entry name" value="PNDRDTASEI"/>
</dbReference>
<protein>
    <recommendedName>
        <fullName evidence="3">NADH:ubiquinone reductase (non-electrogenic)</fullName>
        <ecNumber evidence="3">1.6.5.9</ecNumber>
    </recommendedName>
</protein>
<dbReference type="PANTHER" id="PTHR43706">
    <property type="entry name" value="NADH DEHYDROGENASE"/>
    <property type="match status" value="1"/>
</dbReference>
<dbReference type="InterPro" id="IPR023753">
    <property type="entry name" value="FAD/NAD-binding_dom"/>
</dbReference>
<dbReference type="PANTHER" id="PTHR43706:SF47">
    <property type="entry name" value="EXTERNAL NADH-UBIQUINONE OXIDOREDUCTASE 1, MITOCHONDRIAL-RELATED"/>
    <property type="match status" value="1"/>
</dbReference>
<dbReference type="PATRIC" id="fig|520764.3.peg.709"/>
<evidence type="ECO:0000256" key="1">
    <source>
        <dbReference type="ARBA" id="ARBA00004141"/>
    </source>
</evidence>
<keyword evidence="7 12" id="KW-1133">Transmembrane helix</keyword>
<keyword evidence="6" id="KW-0274">FAD</keyword>
<comment type="similarity">
    <text evidence="2">Belongs to the NADH dehydrogenase family.</text>
</comment>
<dbReference type="Pfam" id="PF07992">
    <property type="entry name" value="Pyr_redox_2"/>
    <property type="match status" value="1"/>
</dbReference>
<dbReference type="AlphaFoldDB" id="A0A140LBY9"/>
<feature type="transmembrane region" description="Helical" evidence="12">
    <location>
        <begin position="411"/>
        <end position="432"/>
    </location>
</feature>
<comment type="catalytic activity">
    <reaction evidence="11">
        <text>a quinone + NADH + H(+) = a quinol + NAD(+)</text>
        <dbReference type="Rhea" id="RHEA:46160"/>
        <dbReference type="ChEBI" id="CHEBI:15378"/>
        <dbReference type="ChEBI" id="CHEBI:24646"/>
        <dbReference type="ChEBI" id="CHEBI:57540"/>
        <dbReference type="ChEBI" id="CHEBI:57945"/>
        <dbReference type="ChEBI" id="CHEBI:132124"/>
        <dbReference type="EC" id="1.6.5.9"/>
    </reaction>
</comment>
<comment type="caution">
    <text evidence="14">The sequence shown here is derived from an EMBL/GenBank/DDBJ whole genome shotgun (WGS) entry which is preliminary data.</text>
</comment>
<evidence type="ECO:0000256" key="10">
    <source>
        <dbReference type="ARBA" id="ARBA00023136"/>
    </source>
</evidence>
<evidence type="ECO:0000256" key="3">
    <source>
        <dbReference type="ARBA" id="ARBA00012637"/>
    </source>
</evidence>
<keyword evidence="15" id="KW-1185">Reference proteome</keyword>
<gene>
    <name evidence="14" type="ORF">AN618_06830</name>
</gene>
<keyword evidence="4" id="KW-0285">Flavoprotein</keyword>
<evidence type="ECO:0000256" key="11">
    <source>
        <dbReference type="ARBA" id="ARBA00047599"/>
    </source>
</evidence>
<evidence type="ECO:0000256" key="7">
    <source>
        <dbReference type="ARBA" id="ARBA00022989"/>
    </source>
</evidence>
<evidence type="ECO:0000256" key="9">
    <source>
        <dbReference type="ARBA" id="ARBA00023027"/>
    </source>
</evidence>
<name>A0A140LBY9_9FIRM</name>
<dbReference type="EC" id="1.6.5.9" evidence="3"/>
<dbReference type="Gene3D" id="3.50.50.100">
    <property type="match status" value="1"/>
</dbReference>